<feature type="region of interest" description="Disordered" evidence="1">
    <location>
        <begin position="357"/>
        <end position="401"/>
    </location>
</feature>
<evidence type="ECO:0000313" key="2">
    <source>
        <dbReference type="EMBL" id="GEU54582.1"/>
    </source>
</evidence>
<organism evidence="2">
    <name type="scientific">Tanacetum cinerariifolium</name>
    <name type="common">Dalmatian daisy</name>
    <name type="synonym">Chrysanthemum cinerariifolium</name>
    <dbReference type="NCBI Taxonomy" id="118510"/>
    <lineage>
        <taxon>Eukaryota</taxon>
        <taxon>Viridiplantae</taxon>
        <taxon>Streptophyta</taxon>
        <taxon>Embryophyta</taxon>
        <taxon>Tracheophyta</taxon>
        <taxon>Spermatophyta</taxon>
        <taxon>Magnoliopsida</taxon>
        <taxon>eudicotyledons</taxon>
        <taxon>Gunneridae</taxon>
        <taxon>Pentapetalae</taxon>
        <taxon>asterids</taxon>
        <taxon>campanulids</taxon>
        <taxon>Asterales</taxon>
        <taxon>Asteraceae</taxon>
        <taxon>Asteroideae</taxon>
        <taxon>Anthemideae</taxon>
        <taxon>Anthemidinae</taxon>
        <taxon>Tanacetum</taxon>
    </lineage>
</organism>
<proteinExistence type="predicted"/>
<accession>A0A6L2L1L1</accession>
<comment type="caution">
    <text evidence="2">The sequence shown here is derived from an EMBL/GenBank/DDBJ whole genome shotgun (WGS) entry which is preliminary data.</text>
</comment>
<feature type="compositionally biased region" description="Basic and acidic residues" evidence="1">
    <location>
        <begin position="152"/>
        <end position="199"/>
    </location>
</feature>
<evidence type="ECO:0000256" key="1">
    <source>
        <dbReference type="SAM" id="MobiDB-lite"/>
    </source>
</evidence>
<name>A0A6L2L1L1_TANCI</name>
<gene>
    <name evidence="2" type="ORF">Tci_026560</name>
</gene>
<dbReference type="EMBL" id="BKCJ010003354">
    <property type="protein sequence ID" value="GEU54582.1"/>
    <property type="molecule type" value="Genomic_DNA"/>
</dbReference>
<dbReference type="AlphaFoldDB" id="A0A6L2L1L1"/>
<protein>
    <submittedName>
        <fullName evidence="2">Uncharacterized protein</fullName>
    </submittedName>
</protein>
<feature type="compositionally biased region" description="Basic and acidic residues" evidence="1">
    <location>
        <begin position="101"/>
        <end position="114"/>
    </location>
</feature>
<feature type="compositionally biased region" description="Basic residues" evidence="1">
    <location>
        <begin position="371"/>
        <end position="381"/>
    </location>
</feature>
<sequence>MPYLRFTKVIISHFISKDKTISMRNMITLHTIHDKSSSRKARKYKKVASPLRKLSLVKEAEPVRKTKRVKRPAKKSTTAPTVGVVIRDTPGVSVSKKKAPAKADRSKGVPDEHQRKRSGTDAGTGTKPGVLDVPKYQYESDDESWGDNDVGNDAHEAHENKKDDALYKDVDVRSLRAEHEKERIGDEETTDADKNKTESSKQSSSVSSDFATKFLILDNVPQVVDEVASIMNVKNHQEESSTQAPSLFTVLETAISKTSTTHTTTVPLNISMITPLPQLMTPSPAPIIILTTTSLSLTEFKLKKILLDKIAKSKSYQAPPKQRELYDGLIKSYNLDKDLYSSYGNVYSLKRIHKVEDKNEDPPAGSNQGLKKQKTNRKLNHQKALNQKNLRQAYPRASSLS</sequence>
<feature type="compositionally biased region" description="Basic residues" evidence="1">
    <location>
        <begin position="65"/>
        <end position="74"/>
    </location>
</feature>
<reference evidence="2" key="1">
    <citation type="journal article" date="2019" name="Sci. Rep.">
        <title>Draft genome of Tanacetum cinerariifolium, the natural source of mosquito coil.</title>
        <authorList>
            <person name="Yamashiro T."/>
            <person name="Shiraishi A."/>
            <person name="Satake H."/>
            <person name="Nakayama K."/>
        </authorList>
    </citation>
    <scope>NUCLEOTIDE SEQUENCE</scope>
</reference>
<feature type="region of interest" description="Disordered" evidence="1">
    <location>
        <begin position="58"/>
        <end position="204"/>
    </location>
</feature>